<dbReference type="SUPFAM" id="SSF53092">
    <property type="entry name" value="Creatinase/prolidase N-terminal domain"/>
    <property type="match status" value="1"/>
</dbReference>
<dbReference type="Pfam" id="PF00557">
    <property type="entry name" value="Peptidase_M24"/>
    <property type="match status" value="1"/>
</dbReference>
<dbReference type="PANTHER" id="PTHR43226:SF4">
    <property type="entry name" value="XAA-PRO AMINOPEPTIDASE 3"/>
    <property type="match status" value="1"/>
</dbReference>
<evidence type="ECO:0000256" key="7">
    <source>
        <dbReference type="ARBA" id="ARBA00023211"/>
    </source>
</evidence>
<proteinExistence type="inferred from homology"/>
<keyword evidence="6" id="KW-0378">Hydrolase</keyword>
<dbReference type="Gene3D" id="3.90.230.10">
    <property type="entry name" value="Creatinase/methionine aminopeptidase superfamily"/>
    <property type="match status" value="1"/>
</dbReference>
<dbReference type="GO" id="GO:0030145">
    <property type="term" value="F:manganese ion binding"/>
    <property type="evidence" value="ECO:0007669"/>
    <property type="project" value="InterPro"/>
</dbReference>
<keyword evidence="7" id="KW-0464">Manganese</keyword>
<accession>A0A7G9S084</accession>
<dbReference type="SUPFAM" id="SSF55920">
    <property type="entry name" value="Creatinase/aminopeptidase"/>
    <property type="match status" value="1"/>
</dbReference>
<dbReference type="GO" id="GO:0005829">
    <property type="term" value="C:cytosol"/>
    <property type="evidence" value="ECO:0007669"/>
    <property type="project" value="TreeGrafter"/>
</dbReference>
<evidence type="ECO:0000256" key="4">
    <source>
        <dbReference type="ARBA" id="ARBA00012574"/>
    </source>
</evidence>
<name>A0A7G9S084_9FIRM</name>
<dbReference type="InterPro" id="IPR036005">
    <property type="entry name" value="Creatinase/aminopeptidase-like"/>
</dbReference>
<evidence type="ECO:0000313" key="10">
    <source>
        <dbReference type="Proteomes" id="UP000515928"/>
    </source>
</evidence>
<protein>
    <recommendedName>
        <fullName evidence="4">Xaa-Pro aminopeptidase</fullName>
        <ecNumber evidence="4">3.4.11.9</ecNumber>
    </recommendedName>
</protein>
<keyword evidence="5" id="KW-0479">Metal-binding</keyword>
<dbReference type="AlphaFoldDB" id="A0A7G9S084"/>
<dbReference type="RefSeq" id="WP_187534461.1">
    <property type="nucleotide sequence ID" value="NZ_CBCSHU010000001.1"/>
</dbReference>
<feature type="domain" description="Aminopeptidase P N-terminal" evidence="8">
    <location>
        <begin position="1"/>
        <end position="133"/>
    </location>
</feature>
<dbReference type="InterPro" id="IPR052433">
    <property type="entry name" value="X-Pro_dipept-like"/>
</dbReference>
<keyword evidence="10" id="KW-1185">Reference proteome</keyword>
<evidence type="ECO:0000256" key="2">
    <source>
        <dbReference type="ARBA" id="ARBA00001936"/>
    </source>
</evidence>
<dbReference type="EC" id="3.4.11.9" evidence="4"/>
<comment type="similarity">
    <text evidence="3">Belongs to the peptidase M24B family.</text>
</comment>
<evidence type="ECO:0000256" key="1">
    <source>
        <dbReference type="ARBA" id="ARBA00001424"/>
    </source>
</evidence>
<dbReference type="SMART" id="SM01011">
    <property type="entry name" value="AMP_N"/>
    <property type="match status" value="1"/>
</dbReference>
<evidence type="ECO:0000256" key="3">
    <source>
        <dbReference type="ARBA" id="ARBA00008766"/>
    </source>
</evidence>
<dbReference type="InterPro" id="IPR000994">
    <property type="entry name" value="Pept_M24"/>
</dbReference>
<dbReference type="KEGG" id="eio:H9L01_02520"/>
<evidence type="ECO:0000259" key="8">
    <source>
        <dbReference type="SMART" id="SM01011"/>
    </source>
</evidence>
<dbReference type="EMBL" id="CP060715">
    <property type="protein sequence ID" value="QNN61259.1"/>
    <property type="molecule type" value="Genomic_DNA"/>
</dbReference>
<evidence type="ECO:0000256" key="6">
    <source>
        <dbReference type="ARBA" id="ARBA00022801"/>
    </source>
</evidence>
<dbReference type="InterPro" id="IPR007865">
    <property type="entry name" value="Aminopep_P_N"/>
</dbReference>
<dbReference type="GO" id="GO:0070006">
    <property type="term" value="F:metalloaminopeptidase activity"/>
    <property type="evidence" value="ECO:0007669"/>
    <property type="project" value="InterPro"/>
</dbReference>
<gene>
    <name evidence="9" type="ORF">H9L01_02520</name>
</gene>
<dbReference type="InterPro" id="IPR029149">
    <property type="entry name" value="Creatin/AminoP/Spt16_N"/>
</dbReference>
<dbReference type="GO" id="GO:0006508">
    <property type="term" value="P:proteolysis"/>
    <property type="evidence" value="ECO:0007669"/>
    <property type="project" value="TreeGrafter"/>
</dbReference>
<sequence length="406" mass="45855">MNKETLITIRKNIMNELPDNTVTFLFSGLPVRKSADAEYPFFANRNFFYGTHIEEPGAILVFDKPNQKEILFLRDIDAFKEKWIGHYMRDTEAFERCGVEDIRYFSAFDDYVGEVIKAGYKIGVDMDHDTIADEYYGSGLMFSEEFDEDFVTDIFENIVKCRMVKLPEEVEAIKAAAEVTNTAIMSMIEEMKPGNNENDMAARFLYEGNRAHGDLMFDTIVASGKNATTLHYISNDQPLNDGELVLLDLGIRVNGYGADISRTFPINGKYTQRQRDVYQEVLNCFHAINEAIKPGVSILDLNELSKELLGKSCIKLGLIDSVEEVGQYYYHSIGHSLGLDTHDVWLDRATPLVVGNVITNEPGLYIAEESIGIRIETDVVVTENGCVDLAPQIIREVDAIEKTMLK</sequence>
<keyword evidence="9" id="KW-0031">Aminopeptidase</keyword>
<comment type="catalytic activity">
    <reaction evidence="1">
        <text>Release of any N-terminal amino acid, including proline, that is linked to proline, even from a dipeptide or tripeptide.</text>
        <dbReference type="EC" id="3.4.11.9"/>
    </reaction>
</comment>
<reference evidence="9 10" key="1">
    <citation type="submission" date="2020-08" db="EMBL/GenBank/DDBJ databases">
        <title>Genome sequence of Erysipelothrix inopinata DSM 15511T.</title>
        <authorList>
            <person name="Hyun D.-W."/>
            <person name="Bae J.-W."/>
        </authorList>
    </citation>
    <scope>NUCLEOTIDE SEQUENCE [LARGE SCALE GENOMIC DNA]</scope>
    <source>
        <strain evidence="9 10">DSM 15511</strain>
    </source>
</reference>
<keyword evidence="9" id="KW-0645">Protease</keyword>
<dbReference type="PANTHER" id="PTHR43226">
    <property type="entry name" value="XAA-PRO AMINOPEPTIDASE 3"/>
    <property type="match status" value="1"/>
</dbReference>
<dbReference type="Gene3D" id="3.40.350.10">
    <property type="entry name" value="Creatinase/prolidase N-terminal domain"/>
    <property type="match status" value="1"/>
</dbReference>
<dbReference type="Pfam" id="PF05195">
    <property type="entry name" value="AMP_N"/>
    <property type="match status" value="1"/>
</dbReference>
<evidence type="ECO:0000313" key="9">
    <source>
        <dbReference type="EMBL" id="QNN61259.1"/>
    </source>
</evidence>
<dbReference type="Proteomes" id="UP000515928">
    <property type="component" value="Chromosome"/>
</dbReference>
<organism evidence="9 10">
    <name type="scientific">Erysipelothrix inopinata</name>
    <dbReference type="NCBI Taxonomy" id="225084"/>
    <lineage>
        <taxon>Bacteria</taxon>
        <taxon>Bacillati</taxon>
        <taxon>Bacillota</taxon>
        <taxon>Erysipelotrichia</taxon>
        <taxon>Erysipelotrichales</taxon>
        <taxon>Erysipelotrichaceae</taxon>
        <taxon>Erysipelothrix</taxon>
    </lineage>
</organism>
<evidence type="ECO:0000256" key="5">
    <source>
        <dbReference type="ARBA" id="ARBA00022723"/>
    </source>
</evidence>
<comment type="cofactor">
    <cofactor evidence="2">
        <name>Mn(2+)</name>
        <dbReference type="ChEBI" id="CHEBI:29035"/>
    </cofactor>
</comment>